<dbReference type="SMART" id="SM00388">
    <property type="entry name" value="HisKA"/>
    <property type="match status" value="1"/>
</dbReference>
<dbReference type="GO" id="GO:0000155">
    <property type="term" value="F:phosphorelay sensor kinase activity"/>
    <property type="evidence" value="ECO:0007669"/>
    <property type="project" value="InterPro"/>
</dbReference>
<evidence type="ECO:0000259" key="27">
    <source>
        <dbReference type="PROSITE" id="PS50885"/>
    </source>
</evidence>
<dbReference type="PANTHER" id="PTHR44936:SF9">
    <property type="entry name" value="SENSOR PROTEIN CREC"/>
    <property type="match status" value="1"/>
</dbReference>
<keyword evidence="21 25" id="KW-0472">Membrane</keyword>
<evidence type="ECO:0000256" key="12">
    <source>
        <dbReference type="ARBA" id="ARBA00022777"/>
    </source>
</evidence>
<evidence type="ECO:0000313" key="28">
    <source>
        <dbReference type="EMBL" id="CAA9240431.1"/>
    </source>
</evidence>
<evidence type="ECO:0000256" key="14">
    <source>
        <dbReference type="ARBA" id="ARBA00022840"/>
    </source>
</evidence>
<dbReference type="Gene3D" id="6.10.340.10">
    <property type="match status" value="1"/>
</dbReference>
<accession>A0A6J4I527</accession>
<keyword evidence="19" id="KW-0346">Stress response</keyword>
<dbReference type="GO" id="GO:0004721">
    <property type="term" value="F:phosphoprotein phosphatase activity"/>
    <property type="evidence" value="ECO:0007669"/>
    <property type="project" value="UniProtKB-KW"/>
</dbReference>
<dbReference type="SUPFAM" id="SSF158472">
    <property type="entry name" value="HAMP domain-like"/>
    <property type="match status" value="1"/>
</dbReference>
<evidence type="ECO:0000256" key="1">
    <source>
        <dbReference type="ARBA" id="ARBA00000085"/>
    </source>
</evidence>
<comment type="cofactor">
    <cofactor evidence="2">
        <name>Mn(2+)</name>
        <dbReference type="ChEBI" id="CHEBI:29035"/>
    </cofactor>
</comment>
<evidence type="ECO:0000256" key="2">
    <source>
        <dbReference type="ARBA" id="ARBA00001936"/>
    </source>
</evidence>
<evidence type="ECO:0000256" key="4">
    <source>
        <dbReference type="ARBA" id="ARBA00001968"/>
    </source>
</evidence>
<keyword evidence="11" id="KW-0547">Nucleotide-binding</keyword>
<dbReference type="EMBL" id="CADCTF010000087">
    <property type="protein sequence ID" value="CAA9240431.1"/>
    <property type="molecule type" value="Genomic_DNA"/>
</dbReference>
<dbReference type="InterPro" id="IPR036097">
    <property type="entry name" value="HisK_dim/P_sf"/>
</dbReference>
<evidence type="ECO:0000256" key="16">
    <source>
        <dbReference type="ARBA" id="ARBA00022912"/>
    </source>
</evidence>
<evidence type="ECO:0000256" key="3">
    <source>
        <dbReference type="ARBA" id="ARBA00001946"/>
    </source>
</evidence>
<dbReference type="InterPro" id="IPR003594">
    <property type="entry name" value="HATPase_dom"/>
</dbReference>
<proteinExistence type="predicted"/>
<keyword evidence="17 25" id="KW-1133">Transmembrane helix</keyword>
<keyword evidence="13" id="KW-0378">Hydrolase</keyword>
<keyword evidence="20" id="KW-0843">Virulence</keyword>
<dbReference type="CDD" id="cd00082">
    <property type="entry name" value="HisKA"/>
    <property type="match status" value="1"/>
</dbReference>
<dbReference type="CDD" id="cd00075">
    <property type="entry name" value="HATPase"/>
    <property type="match status" value="1"/>
</dbReference>
<dbReference type="SMART" id="SM00387">
    <property type="entry name" value="HATPase_c"/>
    <property type="match status" value="1"/>
</dbReference>
<evidence type="ECO:0000256" key="13">
    <source>
        <dbReference type="ARBA" id="ARBA00022801"/>
    </source>
</evidence>
<dbReference type="PROSITE" id="PS50885">
    <property type="entry name" value="HAMP"/>
    <property type="match status" value="1"/>
</dbReference>
<comment type="cofactor">
    <cofactor evidence="4">
        <name>a divalent metal cation</name>
        <dbReference type="ChEBI" id="CHEBI:60240"/>
    </cofactor>
</comment>
<feature type="transmembrane region" description="Helical" evidence="25">
    <location>
        <begin position="12"/>
        <end position="33"/>
    </location>
</feature>
<reference evidence="28" key="1">
    <citation type="submission" date="2020-02" db="EMBL/GenBank/DDBJ databases">
        <authorList>
            <person name="Meier V. D."/>
        </authorList>
    </citation>
    <scope>NUCLEOTIDE SEQUENCE</scope>
    <source>
        <strain evidence="28">AVDCRST_MAG50</strain>
    </source>
</reference>
<keyword evidence="22" id="KW-0464">Manganese</keyword>
<evidence type="ECO:0000256" key="15">
    <source>
        <dbReference type="ARBA" id="ARBA00022842"/>
    </source>
</evidence>
<comment type="subcellular location">
    <subcellularLocation>
        <location evidence="5">Cell membrane</location>
        <topology evidence="5">Multi-pass membrane protein</topology>
    </subcellularLocation>
</comment>
<feature type="domain" description="HAMP" evidence="27">
    <location>
        <begin position="59"/>
        <end position="111"/>
    </location>
</feature>
<keyword evidence="15" id="KW-0460">Magnesium</keyword>
<dbReference type="CDD" id="cd06225">
    <property type="entry name" value="HAMP"/>
    <property type="match status" value="1"/>
</dbReference>
<evidence type="ECO:0000256" key="25">
    <source>
        <dbReference type="SAM" id="Phobius"/>
    </source>
</evidence>
<evidence type="ECO:0000256" key="10">
    <source>
        <dbReference type="ARBA" id="ARBA00022692"/>
    </source>
</evidence>
<dbReference type="PROSITE" id="PS50109">
    <property type="entry name" value="HIS_KIN"/>
    <property type="match status" value="1"/>
</dbReference>
<dbReference type="EC" id="2.7.13.3" evidence="6"/>
<evidence type="ECO:0000256" key="22">
    <source>
        <dbReference type="ARBA" id="ARBA00023211"/>
    </source>
</evidence>
<evidence type="ECO:0000256" key="6">
    <source>
        <dbReference type="ARBA" id="ARBA00012438"/>
    </source>
</evidence>
<evidence type="ECO:0000256" key="20">
    <source>
        <dbReference type="ARBA" id="ARBA00023026"/>
    </source>
</evidence>
<evidence type="ECO:0000256" key="9">
    <source>
        <dbReference type="ARBA" id="ARBA00022679"/>
    </source>
</evidence>
<keyword evidence="9" id="KW-0808">Transferase</keyword>
<dbReference type="InterPro" id="IPR004358">
    <property type="entry name" value="Sig_transdc_His_kin-like_C"/>
</dbReference>
<evidence type="ECO:0000256" key="5">
    <source>
        <dbReference type="ARBA" id="ARBA00004651"/>
    </source>
</evidence>
<dbReference type="Gene3D" id="3.30.565.10">
    <property type="entry name" value="Histidine kinase-like ATPase, C-terminal domain"/>
    <property type="match status" value="1"/>
</dbReference>
<evidence type="ECO:0000256" key="8">
    <source>
        <dbReference type="ARBA" id="ARBA00022553"/>
    </source>
</evidence>
<feature type="transmembrane region" description="Helical" evidence="25">
    <location>
        <begin position="39"/>
        <end position="58"/>
    </location>
</feature>
<feature type="domain" description="Histidine kinase" evidence="26">
    <location>
        <begin position="119"/>
        <end position="331"/>
    </location>
</feature>
<gene>
    <name evidence="28" type="ORF">AVDCRST_MAG50-2197</name>
</gene>
<keyword evidence="16" id="KW-0904">Protein phosphatase</keyword>
<comment type="catalytic activity">
    <reaction evidence="1">
        <text>ATP + protein L-histidine = ADP + protein N-phospho-L-histidine.</text>
        <dbReference type="EC" id="2.7.13.3"/>
    </reaction>
</comment>
<dbReference type="SUPFAM" id="SSF55874">
    <property type="entry name" value="ATPase domain of HSP90 chaperone/DNA topoisomerase II/histidine kinase"/>
    <property type="match status" value="1"/>
</dbReference>
<name>A0A6J4I527_9ACTN</name>
<dbReference type="GO" id="GO:0005509">
    <property type="term" value="F:calcium ion binding"/>
    <property type="evidence" value="ECO:0007669"/>
    <property type="project" value="UniProtKB-ARBA"/>
</dbReference>
<dbReference type="GO" id="GO:0005886">
    <property type="term" value="C:plasma membrane"/>
    <property type="evidence" value="ECO:0007669"/>
    <property type="project" value="UniProtKB-SubCell"/>
</dbReference>
<evidence type="ECO:0000256" key="21">
    <source>
        <dbReference type="ARBA" id="ARBA00023136"/>
    </source>
</evidence>
<protein>
    <recommendedName>
        <fullName evidence="23">Signal transduction histidine-protein kinase/phosphatase MprB</fullName>
        <ecNumber evidence="6">2.7.13.3</ecNumber>
    </recommendedName>
    <alternativeName>
        <fullName evidence="24">Mycobacterial persistence regulator B</fullName>
    </alternativeName>
</protein>
<evidence type="ECO:0000256" key="17">
    <source>
        <dbReference type="ARBA" id="ARBA00022989"/>
    </source>
</evidence>
<dbReference type="FunFam" id="3.30.565.10:FF:000006">
    <property type="entry name" value="Sensor histidine kinase WalK"/>
    <property type="match status" value="1"/>
</dbReference>
<dbReference type="InterPro" id="IPR005467">
    <property type="entry name" value="His_kinase_dom"/>
</dbReference>
<keyword evidence="14" id="KW-0067">ATP-binding</keyword>
<dbReference type="Pfam" id="PF00512">
    <property type="entry name" value="HisKA"/>
    <property type="match status" value="1"/>
</dbReference>
<dbReference type="InterPro" id="IPR003660">
    <property type="entry name" value="HAMP_dom"/>
</dbReference>
<dbReference type="AlphaFoldDB" id="A0A6J4I527"/>
<dbReference type="InterPro" id="IPR036890">
    <property type="entry name" value="HATPase_C_sf"/>
</dbReference>
<dbReference type="Gene3D" id="1.10.287.130">
    <property type="match status" value="1"/>
</dbReference>
<evidence type="ECO:0000256" key="19">
    <source>
        <dbReference type="ARBA" id="ARBA00023016"/>
    </source>
</evidence>
<sequence length="333" mass="35837">MRPLDGLRSIKLKLGAAIVASVVVSSLVSIAGVGLGVPLLWWPVVSAVIALGLVQVLAHGMTSPLREMADAARAMAKGEHGRRVRATAQDEVGDLARAFNAMAAELESVDRLRRDLVANVSHELRTPISALQAVLENVVDGVEAPEPDVFRTMLRQTERLGRLVTQLLDLSRLESGSVPLQRSTFHLGSVIDDAVEECRLHGPTVVIRASCPDDLCADADPERLHQVLANLLENAVRHSPPDGTVEVRAWRDAHAVSLEVLDEGPGIPEGDAERVFDRFYRADAARASDRGGAGLGLAIARWIVDLHGGDIRPERRQPRGCRMVVVIPDGGPS</sequence>
<evidence type="ECO:0000256" key="7">
    <source>
        <dbReference type="ARBA" id="ARBA00022475"/>
    </source>
</evidence>
<evidence type="ECO:0000256" key="11">
    <source>
        <dbReference type="ARBA" id="ARBA00022741"/>
    </source>
</evidence>
<dbReference type="PANTHER" id="PTHR44936">
    <property type="entry name" value="SENSOR PROTEIN CREC"/>
    <property type="match status" value="1"/>
</dbReference>
<dbReference type="GO" id="GO:0005524">
    <property type="term" value="F:ATP binding"/>
    <property type="evidence" value="ECO:0007669"/>
    <property type="project" value="UniProtKB-KW"/>
</dbReference>
<keyword evidence="18" id="KW-0902">Two-component regulatory system</keyword>
<evidence type="ECO:0000259" key="26">
    <source>
        <dbReference type="PROSITE" id="PS50109"/>
    </source>
</evidence>
<comment type="cofactor">
    <cofactor evidence="3">
        <name>Mg(2+)</name>
        <dbReference type="ChEBI" id="CHEBI:18420"/>
    </cofactor>
</comment>
<organism evidence="28">
    <name type="scientific">uncultured Acidimicrobiales bacterium</name>
    <dbReference type="NCBI Taxonomy" id="310071"/>
    <lineage>
        <taxon>Bacteria</taxon>
        <taxon>Bacillati</taxon>
        <taxon>Actinomycetota</taxon>
        <taxon>Acidimicrobiia</taxon>
        <taxon>Acidimicrobiales</taxon>
        <taxon>environmental samples</taxon>
    </lineage>
</organism>
<keyword evidence="8" id="KW-0597">Phosphoprotein</keyword>
<keyword evidence="10 25" id="KW-0812">Transmembrane</keyword>
<keyword evidence="7" id="KW-1003">Cell membrane</keyword>
<evidence type="ECO:0000256" key="18">
    <source>
        <dbReference type="ARBA" id="ARBA00023012"/>
    </source>
</evidence>
<dbReference type="PRINTS" id="PR00344">
    <property type="entry name" value="BCTRLSENSOR"/>
</dbReference>
<dbReference type="SMART" id="SM00304">
    <property type="entry name" value="HAMP"/>
    <property type="match status" value="1"/>
</dbReference>
<dbReference type="SUPFAM" id="SSF47384">
    <property type="entry name" value="Homodimeric domain of signal transducing histidine kinase"/>
    <property type="match status" value="1"/>
</dbReference>
<dbReference type="InterPro" id="IPR050980">
    <property type="entry name" value="2C_sensor_his_kinase"/>
</dbReference>
<dbReference type="FunFam" id="1.10.287.130:FF:000001">
    <property type="entry name" value="Two-component sensor histidine kinase"/>
    <property type="match status" value="1"/>
</dbReference>
<dbReference type="Pfam" id="PF00672">
    <property type="entry name" value="HAMP"/>
    <property type="match status" value="1"/>
</dbReference>
<dbReference type="Pfam" id="PF02518">
    <property type="entry name" value="HATPase_c"/>
    <property type="match status" value="1"/>
</dbReference>
<dbReference type="InterPro" id="IPR003661">
    <property type="entry name" value="HisK_dim/P_dom"/>
</dbReference>
<keyword evidence="12 28" id="KW-0418">Kinase</keyword>
<evidence type="ECO:0000256" key="23">
    <source>
        <dbReference type="ARBA" id="ARBA00040454"/>
    </source>
</evidence>
<evidence type="ECO:0000256" key="24">
    <source>
        <dbReference type="ARBA" id="ARBA00041776"/>
    </source>
</evidence>